<gene>
    <name evidence="3" type="ORF">V8201_00585</name>
</gene>
<dbReference type="Proteomes" id="UP001367771">
    <property type="component" value="Unassembled WGS sequence"/>
</dbReference>
<accession>A0ABU8GXE3</accession>
<feature type="region of interest" description="Disordered" evidence="1">
    <location>
        <begin position="60"/>
        <end position="79"/>
    </location>
</feature>
<dbReference type="EMBL" id="JBBBDM010000001">
    <property type="protein sequence ID" value="MEI5685566.1"/>
    <property type="molecule type" value="Genomic_DNA"/>
</dbReference>
<evidence type="ECO:0000313" key="4">
    <source>
        <dbReference type="Proteomes" id="UP001367771"/>
    </source>
</evidence>
<keyword evidence="4" id="KW-1185">Reference proteome</keyword>
<evidence type="ECO:0008006" key="5">
    <source>
        <dbReference type="Google" id="ProtNLM"/>
    </source>
</evidence>
<organism evidence="3 4">
    <name type="scientific">Sphingomonas kyungheensis</name>
    <dbReference type="NCBI Taxonomy" id="1069987"/>
    <lineage>
        <taxon>Bacteria</taxon>
        <taxon>Pseudomonadati</taxon>
        <taxon>Pseudomonadota</taxon>
        <taxon>Alphaproteobacteria</taxon>
        <taxon>Sphingomonadales</taxon>
        <taxon>Sphingomonadaceae</taxon>
        <taxon>Sphingomonas</taxon>
    </lineage>
</organism>
<evidence type="ECO:0000256" key="2">
    <source>
        <dbReference type="SAM" id="SignalP"/>
    </source>
</evidence>
<keyword evidence="2" id="KW-0732">Signal</keyword>
<protein>
    <recommendedName>
        <fullName evidence="5">Secreted protein</fullName>
    </recommendedName>
</protein>
<evidence type="ECO:0000256" key="1">
    <source>
        <dbReference type="SAM" id="MobiDB-lite"/>
    </source>
</evidence>
<dbReference type="RefSeq" id="WP_336544219.1">
    <property type="nucleotide sequence ID" value="NZ_JBBBDM010000001.1"/>
</dbReference>
<sequence>MIVSLLLGLATLPPQATPDAAATPTPPVKEKRICRSEVPTGSTLPKHTCHTKSEWTEIDAANARNVESTVGARRNSSGN</sequence>
<reference evidence="3 4" key="1">
    <citation type="journal article" date="2013" name="Int. J. Syst. Evol. Microbiol.">
        <title>Sphingomonas kyungheensis sp. nov., a bacterium with ginsenoside-converting activity isolated from soil of a ginseng field.</title>
        <authorList>
            <person name="Son H.M."/>
            <person name="Yang J.E."/>
            <person name="Park Y."/>
            <person name="Han C.K."/>
            <person name="Kim S.G."/>
            <person name="Kook M."/>
            <person name="Yi T.H."/>
        </authorList>
    </citation>
    <scope>NUCLEOTIDE SEQUENCE [LARGE SCALE GENOMIC DNA]</scope>
    <source>
        <strain evidence="3 4">LMG 26582</strain>
    </source>
</reference>
<feature type="signal peptide" evidence="2">
    <location>
        <begin position="1"/>
        <end position="16"/>
    </location>
</feature>
<comment type="caution">
    <text evidence="3">The sequence shown here is derived from an EMBL/GenBank/DDBJ whole genome shotgun (WGS) entry which is preliminary data.</text>
</comment>
<feature type="chain" id="PRO_5046198290" description="Secreted protein" evidence="2">
    <location>
        <begin position="17"/>
        <end position="79"/>
    </location>
</feature>
<name>A0ABU8GXE3_9SPHN</name>
<evidence type="ECO:0000313" key="3">
    <source>
        <dbReference type="EMBL" id="MEI5685566.1"/>
    </source>
</evidence>
<proteinExistence type="predicted"/>